<dbReference type="EMBL" id="AYZE01000015">
    <property type="protein sequence ID" value="KRM90434.1"/>
    <property type="molecule type" value="Genomic_DNA"/>
</dbReference>
<sequence length="248" mass="27876">MGAERKHKMNILAIDTSNETLSIAILKNKNLVATITTNQSKNHSVTLMPQIANLLKQVNMSITEIDRFVVAKGPGSYTGLRIGVTTAKTFAYTLSKELVGVSSLAVLAAPINEVNTVIIPIFDARRDNVFAGAYLRENNQLKNVIVDQHIPLEKLLEKLSDYKRLFFVGVDSHKFAERIKIVLKDKEIQFSANELDYPQAYYLGIMGLAQEPVDIHSFVPKYLRLTQAESQWLEKNQESNDESLVEKI</sequence>
<keyword evidence="3" id="KW-1185">Reference proteome</keyword>
<comment type="caution">
    <text evidence="2">The sequence shown here is derived from an EMBL/GenBank/DDBJ whole genome shotgun (WGS) entry which is preliminary data.</text>
</comment>
<reference evidence="2 3" key="1">
    <citation type="journal article" date="2015" name="Genome Announc.">
        <title>Expanding the biotechnology potential of lactobacilli through comparative genomics of 213 strains and associated genera.</title>
        <authorList>
            <person name="Sun Z."/>
            <person name="Harris H.M."/>
            <person name="McCann A."/>
            <person name="Guo C."/>
            <person name="Argimon S."/>
            <person name="Zhang W."/>
            <person name="Yang X."/>
            <person name="Jeffery I.B."/>
            <person name="Cooney J.C."/>
            <person name="Kagawa T.F."/>
            <person name="Liu W."/>
            <person name="Song Y."/>
            <person name="Salvetti E."/>
            <person name="Wrobel A."/>
            <person name="Rasinkangas P."/>
            <person name="Parkhill J."/>
            <person name="Rea M.C."/>
            <person name="O'Sullivan O."/>
            <person name="Ritari J."/>
            <person name="Douillard F.P."/>
            <person name="Paul Ross R."/>
            <person name="Yang R."/>
            <person name="Briner A.E."/>
            <person name="Felis G.E."/>
            <person name="de Vos W.M."/>
            <person name="Barrangou R."/>
            <person name="Klaenhammer T.R."/>
            <person name="Caufield P.W."/>
            <person name="Cui Y."/>
            <person name="Zhang H."/>
            <person name="O'Toole P.W."/>
        </authorList>
    </citation>
    <scope>NUCLEOTIDE SEQUENCE [LARGE SCALE GENOMIC DNA]</scope>
    <source>
        <strain evidence="2 3">DSM 21116</strain>
    </source>
</reference>
<dbReference type="Pfam" id="PF00814">
    <property type="entry name" value="TsaD"/>
    <property type="match status" value="1"/>
</dbReference>
<dbReference type="GO" id="GO:0005829">
    <property type="term" value="C:cytosol"/>
    <property type="evidence" value="ECO:0007669"/>
    <property type="project" value="TreeGrafter"/>
</dbReference>
<dbReference type="NCBIfam" id="TIGR03725">
    <property type="entry name" value="T6A_YeaZ"/>
    <property type="match status" value="1"/>
</dbReference>
<evidence type="ECO:0000259" key="1">
    <source>
        <dbReference type="Pfam" id="PF00814"/>
    </source>
</evidence>
<evidence type="ECO:0000313" key="3">
    <source>
        <dbReference type="Proteomes" id="UP000051131"/>
    </source>
</evidence>
<dbReference type="STRING" id="1423729.FC80_GL001338"/>
<gene>
    <name evidence="2" type="ORF">FC80_GL001338</name>
</gene>
<dbReference type="InterPro" id="IPR043129">
    <property type="entry name" value="ATPase_NBD"/>
</dbReference>
<dbReference type="PANTHER" id="PTHR11735">
    <property type="entry name" value="TRNA N6-ADENOSINE THREONYLCARBAMOYLTRANSFERASE"/>
    <property type="match status" value="1"/>
</dbReference>
<name>A0A0R2CH55_9LACO</name>
<protein>
    <submittedName>
        <fullName evidence="2">M22 family O-sialoglycoprotein endopeptidase</fullName>
    </submittedName>
</protein>
<organism evidence="2 3">
    <name type="scientific">Liquorilactobacillus cacaonum DSM 21116</name>
    <dbReference type="NCBI Taxonomy" id="1423729"/>
    <lineage>
        <taxon>Bacteria</taxon>
        <taxon>Bacillati</taxon>
        <taxon>Bacillota</taxon>
        <taxon>Bacilli</taxon>
        <taxon>Lactobacillales</taxon>
        <taxon>Lactobacillaceae</taxon>
        <taxon>Liquorilactobacillus</taxon>
    </lineage>
</organism>
<accession>A0A0R2CH55</accession>
<dbReference type="PANTHER" id="PTHR11735:SF11">
    <property type="entry name" value="TRNA THREONYLCARBAMOYLADENOSINE BIOSYNTHESIS PROTEIN TSAB"/>
    <property type="match status" value="1"/>
</dbReference>
<dbReference type="PATRIC" id="fig|1423729.3.peg.1359"/>
<proteinExistence type="predicted"/>
<evidence type="ECO:0000313" key="2">
    <source>
        <dbReference type="EMBL" id="KRM90434.1"/>
    </source>
</evidence>
<dbReference type="GO" id="GO:0002949">
    <property type="term" value="P:tRNA threonylcarbamoyladenosine modification"/>
    <property type="evidence" value="ECO:0007669"/>
    <property type="project" value="InterPro"/>
</dbReference>
<feature type="domain" description="Gcp-like" evidence="1">
    <location>
        <begin position="33"/>
        <end position="232"/>
    </location>
</feature>
<dbReference type="InterPro" id="IPR000905">
    <property type="entry name" value="Gcp-like_dom"/>
</dbReference>
<dbReference type="AlphaFoldDB" id="A0A0R2CH55"/>
<dbReference type="SUPFAM" id="SSF53067">
    <property type="entry name" value="Actin-like ATPase domain"/>
    <property type="match status" value="2"/>
</dbReference>
<dbReference type="Proteomes" id="UP000051131">
    <property type="component" value="Unassembled WGS sequence"/>
</dbReference>
<dbReference type="CDD" id="cd24032">
    <property type="entry name" value="ASKHA_NBD_TsaB"/>
    <property type="match status" value="1"/>
</dbReference>
<dbReference type="InterPro" id="IPR022496">
    <property type="entry name" value="T6A_TsaB"/>
</dbReference>
<dbReference type="Gene3D" id="3.30.420.40">
    <property type="match status" value="2"/>
</dbReference>